<gene>
    <name evidence="2" type="ORF">MHBO_002404</name>
</gene>
<dbReference type="PANTHER" id="PTHR45723">
    <property type="entry name" value="SERINE/THREONINE-PROTEIN KINASE RIO1"/>
    <property type="match status" value="1"/>
</dbReference>
<evidence type="ECO:0000313" key="3">
    <source>
        <dbReference type="Proteomes" id="UP001439008"/>
    </source>
</evidence>
<protein>
    <submittedName>
        <fullName evidence="2">Uncharacterized protein</fullName>
    </submittedName>
</protein>
<organism evidence="2 3">
    <name type="scientific">Bonamia ostreae</name>
    <dbReference type="NCBI Taxonomy" id="126728"/>
    <lineage>
        <taxon>Eukaryota</taxon>
        <taxon>Sar</taxon>
        <taxon>Rhizaria</taxon>
        <taxon>Endomyxa</taxon>
        <taxon>Ascetosporea</taxon>
        <taxon>Haplosporida</taxon>
        <taxon>Bonamia</taxon>
    </lineage>
</organism>
<comment type="caution">
    <text evidence="2">The sequence shown here is derived from an EMBL/GenBank/DDBJ whole genome shotgun (WGS) entry which is preliminary data.</text>
</comment>
<sequence length="188" mass="21856">MNFFNFFSKKEVKLLDIEEIFNYVLSGDTCGNFTAKFFECKQQSENEDSKLLKRINGKNVFTNKNYDSDNLSTVLSTMKLTSLFDIDESNMFKPETKQLTSHLVAEGEYSSSRLSDGNSELSEYSSAEPQTQSSGNKKHIKSKEEIKANRKENKKAVKEEKRQKRQKKVPKKVKKRKEKLTKMRKNKK</sequence>
<reference evidence="2 3" key="1">
    <citation type="journal article" date="2024" name="BMC Biol.">
        <title>Comparative genomics of Ascetosporea gives new insight into the evolutionary basis for animal parasitism in Rhizaria.</title>
        <authorList>
            <person name="Hiltunen Thoren M."/>
            <person name="Onut-Brannstrom I."/>
            <person name="Alfjorden A."/>
            <person name="Peckova H."/>
            <person name="Swords F."/>
            <person name="Hooper C."/>
            <person name="Holzer A.S."/>
            <person name="Bass D."/>
            <person name="Burki F."/>
        </authorList>
    </citation>
    <scope>NUCLEOTIDE SEQUENCE [LARGE SCALE GENOMIC DNA]</scope>
    <source>
        <strain evidence="2">20-A016</strain>
    </source>
</reference>
<dbReference type="InterPro" id="IPR051272">
    <property type="entry name" value="RIO-type_Ser/Thr_kinase"/>
</dbReference>
<feature type="compositionally biased region" description="Basic and acidic residues" evidence="1">
    <location>
        <begin position="142"/>
        <end position="162"/>
    </location>
</feature>
<feature type="compositionally biased region" description="Basic residues" evidence="1">
    <location>
        <begin position="163"/>
        <end position="188"/>
    </location>
</feature>
<feature type="region of interest" description="Disordered" evidence="1">
    <location>
        <begin position="108"/>
        <end position="188"/>
    </location>
</feature>
<dbReference type="Proteomes" id="UP001439008">
    <property type="component" value="Unassembled WGS sequence"/>
</dbReference>
<name>A0ABV2AMA8_9EUKA</name>
<evidence type="ECO:0000256" key="1">
    <source>
        <dbReference type="SAM" id="MobiDB-lite"/>
    </source>
</evidence>
<keyword evidence="3" id="KW-1185">Reference proteome</keyword>
<dbReference type="EMBL" id="JBDODL010000851">
    <property type="protein sequence ID" value="MES1920765.1"/>
    <property type="molecule type" value="Genomic_DNA"/>
</dbReference>
<proteinExistence type="predicted"/>
<evidence type="ECO:0000313" key="2">
    <source>
        <dbReference type="EMBL" id="MES1920765.1"/>
    </source>
</evidence>
<accession>A0ABV2AMA8</accession>
<feature type="compositionally biased region" description="Polar residues" evidence="1">
    <location>
        <begin position="109"/>
        <end position="135"/>
    </location>
</feature>